<reference evidence="2 3" key="1">
    <citation type="submission" date="2016-12" db="EMBL/GenBank/DDBJ databases">
        <title>The draft genome sequence of Actinophytocola sp. 11-183.</title>
        <authorList>
            <person name="Wang W."/>
            <person name="Yuan L."/>
        </authorList>
    </citation>
    <scope>NUCLEOTIDE SEQUENCE [LARGE SCALE GENOMIC DNA]</scope>
    <source>
        <strain evidence="2 3">11-183</strain>
    </source>
</reference>
<name>A0A1Q8CRA9_9PSEU</name>
<evidence type="ECO:0000313" key="2">
    <source>
        <dbReference type="EMBL" id="OLF16898.1"/>
    </source>
</evidence>
<accession>A0A1Q8CRA9</accession>
<proteinExistence type="predicted"/>
<protein>
    <submittedName>
        <fullName evidence="2">Uncharacterized protein</fullName>
    </submittedName>
</protein>
<comment type="caution">
    <text evidence="2">The sequence shown here is derived from an EMBL/GenBank/DDBJ whole genome shotgun (WGS) entry which is preliminary data.</text>
</comment>
<organism evidence="2 3">
    <name type="scientific">Actinophytocola xanthii</name>
    <dbReference type="NCBI Taxonomy" id="1912961"/>
    <lineage>
        <taxon>Bacteria</taxon>
        <taxon>Bacillati</taxon>
        <taxon>Actinomycetota</taxon>
        <taxon>Actinomycetes</taxon>
        <taxon>Pseudonocardiales</taxon>
        <taxon>Pseudonocardiaceae</taxon>
    </lineage>
</organism>
<dbReference type="AlphaFoldDB" id="A0A1Q8CRA9"/>
<dbReference type="EMBL" id="MSIE01000024">
    <property type="protein sequence ID" value="OLF16898.1"/>
    <property type="molecule type" value="Genomic_DNA"/>
</dbReference>
<feature type="region of interest" description="Disordered" evidence="1">
    <location>
        <begin position="20"/>
        <end position="85"/>
    </location>
</feature>
<evidence type="ECO:0000256" key="1">
    <source>
        <dbReference type="SAM" id="MobiDB-lite"/>
    </source>
</evidence>
<keyword evidence="3" id="KW-1185">Reference proteome</keyword>
<gene>
    <name evidence="2" type="ORF">BU204_14455</name>
</gene>
<sequence>MLSSVTVALVVVLAGCGEDVGASQPGGGTVSTGVTVTEEASREPSATETEPPRPPGGTPSAPVSLSPDGPVVPEGVRQVPSSQVDASAVPEYYDHRGEVWVYDGGYSLQMFAAASSGCGGVEARVVDQSAEAVRIVVRALPAPQGGSPDDPVCTTVITPRPVTVALDAPLGERRVFLAGGR</sequence>
<evidence type="ECO:0000313" key="3">
    <source>
        <dbReference type="Proteomes" id="UP000185596"/>
    </source>
</evidence>
<dbReference type="Proteomes" id="UP000185596">
    <property type="component" value="Unassembled WGS sequence"/>
</dbReference>